<protein>
    <submittedName>
        <fullName evidence="3">Methyltransferase type 11</fullName>
    </submittedName>
</protein>
<feature type="domain" description="Methyltransferase" evidence="2">
    <location>
        <begin position="40"/>
        <end position="134"/>
    </location>
</feature>
<evidence type="ECO:0000256" key="1">
    <source>
        <dbReference type="ARBA" id="ARBA00022679"/>
    </source>
</evidence>
<gene>
    <name evidence="3" type="ORF">MTBPR1_150004</name>
</gene>
<dbReference type="SUPFAM" id="SSF53335">
    <property type="entry name" value="S-adenosyl-L-methionine-dependent methyltransferases"/>
    <property type="match status" value="1"/>
</dbReference>
<keyword evidence="3" id="KW-0489">Methyltransferase</keyword>
<dbReference type="Pfam" id="PF13649">
    <property type="entry name" value="Methyltransf_25"/>
    <property type="match status" value="1"/>
</dbReference>
<dbReference type="EMBL" id="FLYE01000007">
    <property type="protein sequence ID" value="SCA55957.1"/>
    <property type="molecule type" value="Genomic_DNA"/>
</dbReference>
<keyword evidence="4" id="KW-1185">Reference proteome</keyword>
<dbReference type="RefSeq" id="WP_069186652.1">
    <property type="nucleotide sequence ID" value="NZ_FLYE01000007.1"/>
</dbReference>
<dbReference type="Proteomes" id="UP000231658">
    <property type="component" value="Unassembled WGS sequence"/>
</dbReference>
<evidence type="ECO:0000313" key="3">
    <source>
        <dbReference type="EMBL" id="SCA55957.1"/>
    </source>
</evidence>
<keyword evidence="1 3" id="KW-0808">Transferase</keyword>
<dbReference type="InterPro" id="IPR041698">
    <property type="entry name" value="Methyltransf_25"/>
</dbReference>
<dbReference type="CDD" id="cd02440">
    <property type="entry name" value="AdoMet_MTases"/>
    <property type="match status" value="1"/>
</dbReference>
<dbReference type="AlphaFoldDB" id="A0A1C3RF97"/>
<evidence type="ECO:0000259" key="2">
    <source>
        <dbReference type="Pfam" id="PF13649"/>
    </source>
</evidence>
<dbReference type="GO" id="GO:0032259">
    <property type="term" value="P:methylation"/>
    <property type="evidence" value="ECO:0007669"/>
    <property type="project" value="UniProtKB-KW"/>
</dbReference>
<sequence length="207" mass="23087">MNKVIEKWDEKYASDELVFGTTPNGFLTQKSPLYKEGAKILCVGDGEGRNGVWLAEQGFHVFSVDGSKNGVDKAIAQADTRKVSSHFEGLCTDLLKWNWPLNSYDGVACLHLYFMPDERPAMHQAMMDSLKENGIFILECFHPDNLGRGCGGPQVRELCYTALDLAHDFNAYKVLHLEETERELAPSSFHEGGMGIVSRIVVQKSKS</sequence>
<dbReference type="GO" id="GO:0008168">
    <property type="term" value="F:methyltransferase activity"/>
    <property type="evidence" value="ECO:0007669"/>
    <property type="project" value="UniProtKB-KW"/>
</dbReference>
<dbReference type="OrthoDB" id="9786503at2"/>
<dbReference type="InterPro" id="IPR029063">
    <property type="entry name" value="SAM-dependent_MTases_sf"/>
</dbReference>
<dbReference type="PANTHER" id="PTHR43861:SF3">
    <property type="entry name" value="PUTATIVE (AFU_ORTHOLOGUE AFUA_2G14390)-RELATED"/>
    <property type="match status" value="1"/>
</dbReference>
<dbReference type="PANTHER" id="PTHR43861">
    <property type="entry name" value="TRANS-ACONITATE 2-METHYLTRANSFERASE-RELATED"/>
    <property type="match status" value="1"/>
</dbReference>
<reference evidence="3 4" key="1">
    <citation type="submission" date="2016-07" db="EMBL/GenBank/DDBJ databases">
        <authorList>
            <person name="Lefevre C.T."/>
        </authorList>
    </citation>
    <scope>NUCLEOTIDE SEQUENCE [LARGE SCALE GENOMIC DNA]</scope>
    <source>
        <strain evidence="3">PR1</strain>
    </source>
</reference>
<organism evidence="3 4">
    <name type="scientific">Candidatus Terasakiella magnetica</name>
    <dbReference type="NCBI Taxonomy" id="1867952"/>
    <lineage>
        <taxon>Bacteria</taxon>
        <taxon>Pseudomonadati</taxon>
        <taxon>Pseudomonadota</taxon>
        <taxon>Alphaproteobacteria</taxon>
        <taxon>Rhodospirillales</taxon>
        <taxon>Terasakiellaceae</taxon>
        <taxon>Terasakiella</taxon>
    </lineage>
</organism>
<accession>A0A1C3RF97</accession>
<proteinExistence type="predicted"/>
<name>A0A1C3RF97_9PROT</name>
<dbReference type="Gene3D" id="3.40.50.150">
    <property type="entry name" value="Vaccinia Virus protein VP39"/>
    <property type="match status" value="1"/>
</dbReference>
<evidence type="ECO:0000313" key="4">
    <source>
        <dbReference type="Proteomes" id="UP000231658"/>
    </source>
</evidence>
<dbReference type="STRING" id="1867952.MTBPR1_150004"/>